<accession>A0AA96WTM6</accession>
<proteinExistence type="predicted"/>
<protein>
    <submittedName>
        <fullName evidence="2">Uncharacterized protein</fullName>
    </submittedName>
</protein>
<keyword evidence="1" id="KW-0812">Transmembrane</keyword>
<organism evidence="2">
    <name type="scientific">Leptolyngbya boryana CZ1</name>
    <dbReference type="NCBI Taxonomy" id="3060204"/>
    <lineage>
        <taxon>Bacteria</taxon>
        <taxon>Bacillati</taxon>
        <taxon>Cyanobacteriota</taxon>
        <taxon>Cyanophyceae</taxon>
        <taxon>Leptolyngbyales</taxon>
        <taxon>Leptolyngbyaceae</taxon>
        <taxon>Leptolyngbya group</taxon>
        <taxon>Leptolyngbya</taxon>
    </lineage>
</organism>
<reference evidence="2" key="2">
    <citation type="submission" date="2023-07" db="EMBL/GenBank/DDBJ databases">
        <authorList>
            <person name="Bai X.-H."/>
            <person name="Wang H.-H."/>
            <person name="Wang J."/>
            <person name="Ma M.-Y."/>
            <person name="Hu H.-H."/>
            <person name="Song Z.-L."/>
            <person name="Ma H.-G."/>
            <person name="Fan Y."/>
            <person name="Du C.-Y."/>
            <person name="Xu J.-C."/>
        </authorList>
    </citation>
    <scope>NUCLEOTIDE SEQUENCE</scope>
    <source>
        <strain evidence="2">CZ1</strain>
    </source>
</reference>
<keyword evidence="1" id="KW-1133">Transmembrane helix</keyword>
<dbReference type="EMBL" id="CP130144">
    <property type="protein sequence ID" value="WNZ45208.1"/>
    <property type="molecule type" value="Genomic_DNA"/>
</dbReference>
<name>A0AA96WTM6_LEPBY</name>
<feature type="transmembrane region" description="Helical" evidence="1">
    <location>
        <begin position="12"/>
        <end position="31"/>
    </location>
</feature>
<dbReference type="RefSeq" id="WP_287455472.1">
    <property type="nucleotide sequence ID" value="NZ_CP130144.1"/>
</dbReference>
<keyword evidence="1" id="KW-0472">Membrane</keyword>
<reference evidence="2" key="1">
    <citation type="journal article" date="2023" name="Plants (Basel)">
        <title>Genomic Analysis of Leptolyngbya boryana CZ1 Reveals Efficient Carbon Fixation Modules.</title>
        <authorList>
            <person name="Bai X."/>
            <person name="Wang H."/>
            <person name="Cheng W."/>
            <person name="Wang J."/>
            <person name="Ma M."/>
            <person name="Hu H."/>
            <person name="Song Z."/>
            <person name="Ma H."/>
            <person name="Fan Y."/>
            <person name="Du C."/>
            <person name="Xu J."/>
        </authorList>
    </citation>
    <scope>NUCLEOTIDE SEQUENCE</scope>
    <source>
        <strain evidence="2">CZ1</strain>
    </source>
</reference>
<sequence length="51" mass="5810">MSNYHKDDGSMTSGIFVFGCVLLAFVAGYWVRDQGVLFRVDIPSIEQRRVK</sequence>
<gene>
    <name evidence="2" type="ORF">Q2T42_25815</name>
</gene>
<dbReference type="AlphaFoldDB" id="A0AA96WTM6"/>
<evidence type="ECO:0000313" key="2">
    <source>
        <dbReference type="EMBL" id="WNZ45208.1"/>
    </source>
</evidence>
<evidence type="ECO:0000256" key="1">
    <source>
        <dbReference type="SAM" id="Phobius"/>
    </source>
</evidence>
<dbReference type="PROSITE" id="PS51257">
    <property type="entry name" value="PROKAR_LIPOPROTEIN"/>
    <property type="match status" value="1"/>
</dbReference>